<evidence type="ECO:0008006" key="2">
    <source>
        <dbReference type="Google" id="ProtNLM"/>
    </source>
</evidence>
<proteinExistence type="predicted"/>
<evidence type="ECO:0000313" key="1">
    <source>
        <dbReference type="EMBL" id="JAT04848.1"/>
    </source>
</evidence>
<organism evidence="1">
    <name type="scientific">Homalodisca liturata</name>
    <dbReference type="NCBI Taxonomy" id="320908"/>
    <lineage>
        <taxon>Eukaryota</taxon>
        <taxon>Metazoa</taxon>
        <taxon>Ecdysozoa</taxon>
        <taxon>Arthropoda</taxon>
        <taxon>Hexapoda</taxon>
        <taxon>Insecta</taxon>
        <taxon>Pterygota</taxon>
        <taxon>Neoptera</taxon>
        <taxon>Paraneoptera</taxon>
        <taxon>Hemiptera</taxon>
        <taxon>Auchenorrhyncha</taxon>
        <taxon>Membracoidea</taxon>
        <taxon>Cicadellidae</taxon>
        <taxon>Cicadellinae</taxon>
        <taxon>Proconiini</taxon>
        <taxon>Homalodisca</taxon>
    </lineage>
</organism>
<gene>
    <name evidence="1" type="ORF">g.20176</name>
</gene>
<dbReference type="AlphaFoldDB" id="A0A1B6K073"/>
<reference evidence="1" key="1">
    <citation type="submission" date="2015-11" db="EMBL/GenBank/DDBJ databases">
        <title>De novo transcriptome assembly of four potential Pierce s Disease insect vectors from Arizona vineyards.</title>
        <authorList>
            <person name="Tassone E.E."/>
        </authorList>
    </citation>
    <scope>NUCLEOTIDE SEQUENCE</scope>
</reference>
<accession>A0A1B6K073</accession>
<feature type="non-terminal residue" evidence="1">
    <location>
        <position position="1"/>
    </location>
</feature>
<sequence length="200" mass="22573">FATKLETFIRSRQLTAGSITMRTYLVAFALCGALTIVESSKCDQKIIEEIKEIWGNYIPNILETAVAYGKEVIVATTPLYYASDRKCVYSIFIKEEDQYKIVNTEVPYEGSEIRVVLPINEYEGYTNVPGRTIRRYYAFYEGGVQLVYKCTTDGEEGDAEGAVKVRASGYDEEKLTEACEIAQKLGITLSTEFDRSCIYC</sequence>
<name>A0A1B6K073_9HEMI</name>
<dbReference type="EMBL" id="GECU01002859">
    <property type="protein sequence ID" value="JAT04848.1"/>
    <property type="molecule type" value="Transcribed_RNA"/>
</dbReference>
<protein>
    <recommendedName>
        <fullName evidence="2">Lipocalin/cytosolic fatty-acid binding domain-containing protein</fullName>
    </recommendedName>
</protein>